<dbReference type="CDD" id="cd01700">
    <property type="entry name" value="PolY_Pol_V_umuC"/>
    <property type="match status" value="1"/>
</dbReference>
<accession>A0A0R1ZJB7</accession>
<dbReference type="SUPFAM" id="SSF56672">
    <property type="entry name" value="DNA/RNA polymerases"/>
    <property type="match status" value="1"/>
</dbReference>
<dbReference type="GO" id="GO:0042276">
    <property type="term" value="P:error-prone translesion synthesis"/>
    <property type="evidence" value="ECO:0007669"/>
    <property type="project" value="TreeGrafter"/>
</dbReference>
<evidence type="ECO:0000256" key="2">
    <source>
        <dbReference type="ARBA" id="ARBA00022457"/>
    </source>
</evidence>
<evidence type="ECO:0000256" key="5">
    <source>
        <dbReference type="ARBA" id="ARBA00022932"/>
    </source>
</evidence>
<dbReference type="InterPro" id="IPR017961">
    <property type="entry name" value="DNA_pol_Y-fam_little_finger"/>
</dbReference>
<dbReference type="InterPro" id="IPR036775">
    <property type="entry name" value="DNA_pol_Y-fam_lit_finger_sf"/>
</dbReference>
<evidence type="ECO:0000256" key="4">
    <source>
        <dbReference type="ARBA" id="ARBA00022705"/>
    </source>
</evidence>
<evidence type="ECO:0000256" key="3">
    <source>
        <dbReference type="ARBA" id="ARBA00022695"/>
    </source>
</evidence>
<dbReference type="Gene3D" id="1.10.150.20">
    <property type="entry name" value="5' to 3' exonuclease, C-terminal subdomain"/>
    <property type="match status" value="1"/>
</dbReference>
<feature type="domain" description="UmuC" evidence="6">
    <location>
        <begin position="16"/>
        <end position="205"/>
    </location>
</feature>
<keyword evidence="8" id="KW-1185">Reference proteome</keyword>
<protein>
    <submittedName>
        <fullName evidence="7">Impb mucb samb family protein</fullName>
    </submittedName>
</protein>
<dbReference type="PANTHER" id="PTHR11076">
    <property type="entry name" value="DNA REPAIR POLYMERASE UMUC / TRANSFERASE FAMILY MEMBER"/>
    <property type="match status" value="1"/>
</dbReference>
<dbReference type="GO" id="GO:0005829">
    <property type="term" value="C:cytosol"/>
    <property type="evidence" value="ECO:0007669"/>
    <property type="project" value="TreeGrafter"/>
</dbReference>
<dbReference type="EMBL" id="AYYO01000037">
    <property type="protein sequence ID" value="KRM55057.1"/>
    <property type="molecule type" value="Genomic_DNA"/>
</dbReference>
<dbReference type="InterPro" id="IPR001126">
    <property type="entry name" value="UmuC"/>
</dbReference>
<keyword evidence="3" id="KW-0548">Nucleotidyltransferase</keyword>
<dbReference type="GO" id="GO:0009432">
    <property type="term" value="P:SOS response"/>
    <property type="evidence" value="ECO:0007669"/>
    <property type="project" value="TreeGrafter"/>
</dbReference>
<dbReference type="AlphaFoldDB" id="A0A0R1ZJB7"/>
<evidence type="ECO:0000313" key="8">
    <source>
        <dbReference type="Proteomes" id="UP000051679"/>
    </source>
</evidence>
<dbReference type="Pfam" id="PF00817">
    <property type="entry name" value="IMS"/>
    <property type="match status" value="1"/>
</dbReference>
<dbReference type="PATRIC" id="fig|1291052.5.peg.1808"/>
<dbReference type="InterPro" id="IPR043128">
    <property type="entry name" value="Rev_trsase/Diguanyl_cyclase"/>
</dbReference>
<dbReference type="Gene3D" id="3.30.70.270">
    <property type="match status" value="1"/>
</dbReference>
<dbReference type="RefSeq" id="WP_054680605.1">
    <property type="nucleotide sequence ID" value="NZ_AYYO01000037.1"/>
</dbReference>
<gene>
    <name evidence="7" type="ORF">FC18_GL001765</name>
</gene>
<dbReference type="PROSITE" id="PS50173">
    <property type="entry name" value="UMUC"/>
    <property type="match status" value="1"/>
</dbReference>
<reference evidence="7 8" key="1">
    <citation type="journal article" date="2015" name="Genome Announc.">
        <title>Expanding the biotechnology potential of lactobacilli through comparative genomics of 213 strains and associated genera.</title>
        <authorList>
            <person name="Sun Z."/>
            <person name="Harris H.M."/>
            <person name="McCann A."/>
            <person name="Guo C."/>
            <person name="Argimon S."/>
            <person name="Zhang W."/>
            <person name="Yang X."/>
            <person name="Jeffery I.B."/>
            <person name="Cooney J.C."/>
            <person name="Kagawa T.F."/>
            <person name="Liu W."/>
            <person name="Song Y."/>
            <person name="Salvetti E."/>
            <person name="Wrobel A."/>
            <person name="Rasinkangas P."/>
            <person name="Parkhill J."/>
            <person name="Rea M.C."/>
            <person name="O'Sullivan O."/>
            <person name="Ritari J."/>
            <person name="Douillard F.P."/>
            <person name="Paul Ross R."/>
            <person name="Yang R."/>
            <person name="Briner A.E."/>
            <person name="Felis G.E."/>
            <person name="de Vos W.M."/>
            <person name="Barrangou R."/>
            <person name="Klaenhammer T.R."/>
            <person name="Caufield P.W."/>
            <person name="Cui Y."/>
            <person name="Zhang H."/>
            <person name="O'Toole P.W."/>
        </authorList>
    </citation>
    <scope>NUCLEOTIDE SEQUENCE [LARGE SCALE GENOMIC DNA]</scope>
    <source>
        <strain evidence="7 8">DSM 20505</strain>
    </source>
</reference>
<proteinExistence type="inferred from homology"/>
<dbReference type="Gene3D" id="3.40.1170.60">
    <property type="match status" value="1"/>
</dbReference>
<sequence>MSTPLDDESRLPSHDIMCIDCKSFYASVEAIRRGEFPLAAKIAVMSNEESSGGLILASSPNTKYNYHVKLGTRRYEIHDDMDIEMVEPHMADYIRKNYQINMIYKQFTDDAHWFPYSIDESFINVTGSHALFGSNDDIAAAIQDRVFKQTGIVTTVGIGENPLLAKLALDNAAKKQEPWRATWTYKDVPETLWKIDNLTDFWSIGARTAVRLNKLGIYSIYDLAHTDVAALKKEFGVLGEAMYYHSWGIDYSDITRRYVPRKANKGFGNSQVLMKDYRDAREIEIVLSEIADQVATRLRAHRVQCEIVAISVGFAEPDEQNGGQTHWGAQMRIDPTSSTADLIRAVRFLFATHWQGQALRNLAVRCSRISEAHSQQLDLFASAERQVANAKLEATIDRLRKRYGYKSLTRGYSKVDGATAIKRSGLVGGHQG</sequence>
<dbReference type="STRING" id="1291052.FC18_GL001765"/>
<dbReference type="Proteomes" id="UP000051679">
    <property type="component" value="Unassembled WGS sequence"/>
</dbReference>
<comment type="similarity">
    <text evidence="1">Belongs to the DNA polymerase type-Y family.</text>
</comment>
<name>A0A0R1ZJB7_9LACO</name>
<dbReference type="SUPFAM" id="SSF100879">
    <property type="entry name" value="Lesion bypass DNA polymerase (Y-family), little finger domain"/>
    <property type="match status" value="1"/>
</dbReference>
<keyword evidence="4" id="KW-0235">DNA replication</keyword>
<dbReference type="GO" id="GO:0003887">
    <property type="term" value="F:DNA-directed DNA polymerase activity"/>
    <property type="evidence" value="ECO:0007669"/>
    <property type="project" value="UniProtKB-KW"/>
</dbReference>
<dbReference type="GO" id="GO:0003684">
    <property type="term" value="F:damaged DNA binding"/>
    <property type="evidence" value="ECO:0007669"/>
    <property type="project" value="InterPro"/>
</dbReference>
<evidence type="ECO:0000313" key="7">
    <source>
        <dbReference type="EMBL" id="KRM55057.1"/>
    </source>
</evidence>
<dbReference type="InterPro" id="IPR050116">
    <property type="entry name" value="DNA_polymerase-Y"/>
</dbReference>
<evidence type="ECO:0000259" key="6">
    <source>
        <dbReference type="PROSITE" id="PS50173"/>
    </source>
</evidence>
<organism evidence="7 8">
    <name type="scientific">Lacticaseibacillus sharpeae JCM 1186 = DSM 20505</name>
    <dbReference type="NCBI Taxonomy" id="1291052"/>
    <lineage>
        <taxon>Bacteria</taxon>
        <taxon>Bacillati</taxon>
        <taxon>Bacillota</taxon>
        <taxon>Bacilli</taxon>
        <taxon>Lactobacillales</taxon>
        <taxon>Lactobacillaceae</taxon>
        <taxon>Lacticaseibacillus</taxon>
    </lineage>
</organism>
<dbReference type="InterPro" id="IPR043502">
    <property type="entry name" value="DNA/RNA_pol_sf"/>
</dbReference>
<dbReference type="PANTHER" id="PTHR11076:SF35">
    <property type="entry name" value="DNA REPAIR PROTEIN HOMOLOG YOBH"/>
    <property type="match status" value="1"/>
</dbReference>
<keyword evidence="2" id="KW-0515">Mutator protein</keyword>
<dbReference type="OrthoDB" id="9808813at2"/>
<evidence type="ECO:0000256" key="1">
    <source>
        <dbReference type="ARBA" id="ARBA00010945"/>
    </source>
</evidence>
<keyword evidence="5" id="KW-0808">Transferase</keyword>
<dbReference type="Gene3D" id="3.30.1490.100">
    <property type="entry name" value="DNA polymerase, Y-family, little finger domain"/>
    <property type="match status" value="1"/>
</dbReference>
<dbReference type="GO" id="GO:0006260">
    <property type="term" value="P:DNA replication"/>
    <property type="evidence" value="ECO:0007669"/>
    <property type="project" value="UniProtKB-KW"/>
</dbReference>
<dbReference type="GO" id="GO:0006281">
    <property type="term" value="P:DNA repair"/>
    <property type="evidence" value="ECO:0007669"/>
    <property type="project" value="InterPro"/>
</dbReference>
<comment type="caution">
    <text evidence="7">The sequence shown here is derived from an EMBL/GenBank/DDBJ whole genome shotgun (WGS) entry which is preliminary data.</text>
</comment>
<dbReference type="Pfam" id="PF11799">
    <property type="entry name" value="IMS_C"/>
    <property type="match status" value="1"/>
</dbReference>
<keyword evidence="5" id="KW-0239">DNA-directed DNA polymerase</keyword>